<dbReference type="GO" id="GO:0060271">
    <property type="term" value="P:cilium assembly"/>
    <property type="evidence" value="ECO:0007669"/>
    <property type="project" value="InterPro"/>
</dbReference>
<feature type="region of interest" description="Disordered" evidence="10">
    <location>
        <begin position="44"/>
        <end position="183"/>
    </location>
</feature>
<keyword evidence="7" id="KW-0206">Cytoskeleton</keyword>
<dbReference type="PANTHER" id="PTHR14594:SF1">
    <property type="entry name" value="CENTROSOMAL PROTEIN OF 70 KDA"/>
    <property type="match status" value="1"/>
</dbReference>
<evidence type="ECO:0000256" key="10">
    <source>
        <dbReference type="SAM" id="MobiDB-lite"/>
    </source>
</evidence>
<feature type="compositionally biased region" description="Basic and acidic residues" evidence="10">
    <location>
        <begin position="853"/>
        <end position="869"/>
    </location>
</feature>
<feature type="coiled-coil region" evidence="9">
    <location>
        <begin position="450"/>
        <end position="491"/>
    </location>
</feature>
<evidence type="ECO:0000256" key="1">
    <source>
        <dbReference type="ARBA" id="ARBA00004300"/>
    </source>
</evidence>
<dbReference type="GO" id="GO:0070507">
    <property type="term" value="P:regulation of microtubule cytoskeleton organization"/>
    <property type="evidence" value="ECO:0007669"/>
    <property type="project" value="InterPro"/>
</dbReference>
<feature type="region of interest" description="Disordered" evidence="10">
    <location>
        <begin position="536"/>
        <end position="561"/>
    </location>
</feature>
<evidence type="ECO:0000256" key="4">
    <source>
        <dbReference type="ARBA" id="ARBA00022490"/>
    </source>
</evidence>
<dbReference type="Proteomes" id="UP000019335">
    <property type="component" value="Unassembled WGS sequence"/>
</dbReference>
<evidence type="ECO:0000256" key="6">
    <source>
        <dbReference type="ARBA" id="ARBA00023054"/>
    </source>
</evidence>
<accession>W7TGM3</accession>
<feature type="compositionally biased region" description="Acidic residues" evidence="10">
    <location>
        <begin position="819"/>
        <end position="833"/>
    </location>
</feature>
<feature type="region of interest" description="Disordered" evidence="10">
    <location>
        <begin position="797"/>
        <end position="841"/>
    </location>
</feature>
<evidence type="ECO:0000256" key="7">
    <source>
        <dbReference type="ARBA" id="ARBA00023212"/>
    </source>
</evidence>
<evidence type="ECO:0000256" key="2">
    <source>
        <dbReference type="ARBA" id="ARBA00011832"/>
    </source>
</evidence>
<sequence length="1078" mass="118022">MADRFFEAGLDSLELEESELYNGLETSVASSQLTDFLVQHGVLSPSRAGKEGVDAPPSPPSSPLQAQAPTHSLPSSPQRTQPASFPGVIAHTPEKRHSTRSLQGADGSSHEENFRSQGHKQDILNQTPRSGISSLGLTSPPRHPYQPIRQGTGGEALPAPRRSWDTPAAPGGPGSLIPPSPFPPSTFSSWEAVNRLLRQEGYRSVSGRDEPGEVLGVLRQLIRDRREMGELLKTYQLERQRQDSEQRLVEGRLEGVERSKGDLREMLQAAEQRARVLAGDVERAKKEGAEQLRESKAKCAHLLAKLRQSEHRVKTREAHIDKINSKLEALIAREAKEREQQKEVLRRLNPGKLAPKDGKVAEIIGALEAARQRASGEARALKAEMSFLNDMLKEKENYIARRECSGAWTALPEGKNMILPSQKTGASAAYRMHCNRREESPDKGGIGSGMQHLLEQVQGLERALRHADRREQSLKQKVSDLEEAKAGLQTTGMRTEAEIDSLKKDLKNRPTLTEWNATQKQRKDLEARLKNALQELRESQSKAPLSTVARASNGGSKQHKAQQEKALSEICRLLQVQELAQVVPAVARMGEAMAAIPLLETFVKNVCGFLARSTLPNGQHLSPEEALRRMPMADAMDALRDWAKEMQDIRQLQRLRSRLGTILCNRDGKGTFPRKDDAGGVEDRKESMPDDETLLGEVAALIALEHDVSASRHGKEQVEGYLAARPDILVNRVVQHFQQLFQVKSLEGLFPKMNELYLFTSEMAVFTRVLKSMLRLAPTCPNNTLLIALQKAIRQARGKRTKGARTQPRVSRASVLEGVPEEGESEDDQEEDVEGKGVESGVFFDRSVGRQEVVEDEVRSGNREGKEDGDSVNDASPLSDGLSNADGYIYSHVMNPSGDDLGQSKSDAEREEEMSVFSRATSVISESTASVSSSTSAASSTRPGDQFDVSSFDKSSIVDFRLLGVLSAAESRSRDSPLPPPRGPPDAPSQRSSNVLTSSFASSTSWTRPLPGKIHSRSTGGSTAMSERISHGLSSSAASGLLNVLSFAESGNVAAFPTPAKAEIVVEARNSRSFTSSM</sequence>
<feature type="compositionally biased region" description="Polar residues" evidence="10">
    <location>
        <begin position="70"/>
        <end position="83"/>
    </location>
</feature>
<feature type="coiled-coil region" evidence="9">
    <location>
        <begin position="320"/>
        <end position="398"/>
    </location>
</feature>
<feature type="compositionally biased region" description="Polar residues" evidence="10">
    <location>
        <begin position="992"/>
        <end position="1007"/>
    </location>
</feature>
<dbReference type="OrthoDB" id="2020926at2759"/>
<comment type="subunit">
    <text evidence="2">Directly interacts with tubulin-gamma; this interaction determines centrosomal localization.</text>
</comment>
<dbReference type="InterPro" id="IPR037692">
    <property type="entry name" value="CEP70"/>
</dbReference>
<evidence type="ECO:0000313" key="12">
    <source>
        <dbReference type="Proteomes" id="UP000019335"/>
    </source>
</evidence>
<name>W7TGM3_9STRA</name>
<proteinExistence type="predicted"/>
<protein>
    <recommendedName>
        <fullName evidence="3">Centrosomal protein of 70 kDa</fullName>
    </recommendedName>
</protein>
<keyword evidence="5" id="KW-0802">TPR repeat</keyword>
<keyword evidence="12" id="KW-1185">Reference proteome</keyword>
<feature type="compositionally biased region" description="Basic and acidic residues" evidence="10">
    <location>
        <begin position="108"/>
        <end position="122"/>
    </location>
</feature>
<dbReference type="AlphaFoldDB" id="W7TGM3"/>
<comment type="caution">
    <text evidence="11">The sequence shown here is derived from an EMBL/GenBank/DDBJ whole genome shotgun (WGS) entry which is preliminary data.</text>
</comment>
<comment type="subcellular location">
    <subcellularLocation>
        <location evidence="1">Cytoplasm</location>
        <location evidence="1">Cytoskeleton</location>
        <location evidence="1">Microtubule organizing center</location>
        <location evidence="1">Centrosome</location>
    </subcellularLocation>
</comment>
<gene>
    <name evidence="11" type="ORF">Naga_100023g29</name>
</gene>
<dbReference type="PANTHER" id="PTHR14594">
    <property type="entry name" value="CENTROSOMAL PROTEIN OF 70 KDA"/>
    <property type="match status" value="1"/>
</dbReference>
<evidence type="ECO:0000256" key="8">
    <source>
        <dbReference type="ARBA" id="ARBA00025273"/>
    </source>
</evidence>
<feature type="compositionally biased region" description="Basic and acidic residues" evidence="10">
    <location>
        <begin position="670"/>
        <end position="688"/>
    </location>
</feature>
<feature type="compositionally biased region" description="Pro residues" evidence="10">
    <location>
        <begin position="977"/>
        <end position="987"/>
    </location>
</feature>
<evidence type="ECO:0000256" key="5">
    <source>
        <dbReference type="ARBA" id="ARBA00022803"/>
    </source>
</evidence>
<evidence type="ECO:0000313" key="11">
    <source>
        <dbReference type="EMBL" id="EWM22668.1"/>
    </source>
</evidence>
<feature type="compositionally biased region" description="Polar residues" evidence="10">
    <location>
        <begin position="541"/>
        <end position="556"/>
    </location>
</feature>
<feature type="region of interest" description="Disordered" evidence="10">
    <location>
        <begin position="670"/>
        <end position="689"/>
    </location>
</feature>
<evidence type="ECO:0000256" key="9">
    <source>
        <dbReference type="SAM" id="Coils"/>
    </source>
</evidence>
<feature type="region of interest" description="Disordered" evidence="10">
    <location>
        <begin position="969"/>
        <end position="1028"/>
    </location>
</feature>
<organism evidence="11 12">
    <name type="scientific">Nannochloropsis gaditana</name>
    <dbReference type="NCBI Taxonomy" id="72520"/>
    <lineage>
        <taxon>Eukaryota</taxon>
        <taxon>Sar</taxon>
        <taxon>Stramenopiles</taxon>
        <taxon>Ochrophyta</taxon>
        <taxon>Eustigmatophyceae</taxon>
        <taxon>Eustigmatales</taxon>
        <taxon>Monodopsidaceae</taxon>
        <taxon>Nannochloropsis</taxon>
    </lineage>
</organism>
<comment type="function">
    <text evidence="8">Plays a role in the organization of both preexisting and nascent microtubules in interphase cells. During mitosis, required for the organization and orientation of the mitotic spindle.</text>
</comment>
<reference evidence="11 12" key="1">
    <citation type="journal article" date="2014" name="Mol. Plant">
        <title>Chromosome Scale Genome Assembly and Transcriptome Profiling of Nannochloropsis gaditana in Nitrogen Depletion.</title>
        <authorList>
            <person name="Corteggiani Carpinelli E."/>
            <person name="Telatin A."/>
            <person name="Vitulo N."/>
            <person name="Forcato C."/>
            <person name="D'Angelo M."/>
            <person name="Schiavon R."/>
            <person name="Vezzi A."/>
            <person name="Giacometti G.M."/>
            <person name="Morosinotto T."/>
            <person name="Valle G."/>
        </authorList>
    </citation>
    <scope>NUCLEOTIDE SEQUENCE [LARGE SCALE GENOMIC DNA]</scope>
    <source>
        <strain evidence="11 12">B-31</strain>
    </source>
</reference>
<keyword evidence="6 9" id="KW-0175">Coiled coil</keyword>
<dbReference type="GO" id="GO:0005813">
    <property type="term" value="C:centrosome"/>
    <property type="evidence" value="ECO:0007669"/>
    <property type="project" value="UniProtKB-SubCell"/>
</dbReference>
<dbReference type="GO" id="GO:0043015">
    <property type="term" value="F:gamma-tubulin binding"/>
    <property type="evidence" value="ECO:0007669"/>
    <property type="project" value="InterPro"/>
</dbReference>
<feature type="coiled-coil region" evidence="9">
    <location>
        <begin position="253"/>
        <end position="287"/>
    </location>
</feature>
<dbReference type="EMBL" id="AZIL01002132">
    <property type="protein sequence ID" value="EWM22668.1"/>
    <property type="molecule type" value="Genomic_DNA"/>
</dbReference>
<evidence type="ECO:0000256" key="3">
    <source>
        <dbReference type="ARBA" id="ARBA00018408"/>
    </source>
</evidence>
<feature type="region of interest" description="Disordered" evidence="10">
    <location>
        <begin position="853"/>
        <end position="948"/>
    </location>
</feature>
<keyword evidence="4" id="KW-0963">Cytoplasm</keyword>
<feature type="compositionally biased region" description="Polar residues" evidence="10">
    <location>
        <begin position="123"/>
        <end position="137"/>
    </location>
</feature>
<feature type="compositionally biased region" description="Low complexity" evidence="10">
    <location>
        <begin position="920"/>
        <end position="941"/>
    </location>
</feature>